<dbReference type="GO" id="GO:0016407">
    <property type="term" value="F:acetyltransferase activity"/>
    <property type="evidence" value="ECO:0007669"/>
    <property type="project" value="InterPro"/>
</dbReference>
<comment type="caution">
    <text evidence="4">The sequence shown here is derived from an EMBL/GenBank/DDBJ whole genome shotgun (WGS) entry which is preliminary data.</text>
</comment>
<protein>
    <submittedName>
        <fullName evidence="4">Putative galactoside O-acetyltransferase</fullName>
    </submittedName>
</protein>
<sequence>MNTHSIDKEENRRRMRDGELYWAFTPDLIADRKRCKTACDKLNAAGDVSRRTLVGLWKDINCDTVPLPPLRGRRDEDSALLENYPWIETPIKMDYGYNVKLGENVYIGSNSTWVDTCLITVGSRTIIGPNCCFYSGEHPLDPSLRNGTRGPESGKPITIGDDCYLGGNVIVLPGVTIGRGVTVGAGSVVTKDVPDYVCVAGNPARIIKKIVPSDTVSTPVLSANFNYTSTM</sequence>
<evidence type="ECO:0000313" key="5">
    <source>
        <dbReference type="Proteomes" id="UP000027238"/>
    </source>
</evidence>
<evidence type="ECO:0000256" key="2">
    <source>
        <dbReference type="ARBA" id="ARBA00022679"/>
    </source>
</evidence>
<dbReference type="HOGENOM" id="CLU_051638_3_1_1"/>
<dbReference type="InterPro" id="IPR011004">
    <property type="entry name" value="Trimer_LpxA-like_sf"/>
</dbReference>
<keyword evidence="5" id="KW-1185">Reference proteome</keyword>
<dbReference type="CDD" id="cd03357">
    <property type="entry name" value="LbH_MAT_GAT"/>
    <property type="match status" value="1"/>
</dbReference>
<proteinExistence type="inferred from homology"/>
<evidence type="ECO:0000259" key="3">
    <source>
        <dbReference type="SMART" id="SM01266"/>
    </source>
</evidence>
<dbReference type="PANTHER" id="PTHR23416:SF54">
    <property type="entry name" value="ACETYLTRANSFERASE, CYSE_LACA_LPXA_NODL FAMILY (AFU_ORTHOLOGUE AFUA_2G08430)-RELATED"/>
    <property type="match status" value="1"/>
</dbReference>
<dbReference type="AlphaFoldDB" id="A0A066XPF1"/>
<evidence type="ECO:0000313" key="4">
    <source>
        <dbReference type="EMBL" id="KDN67611.1"/>
    </source>
</evidence>
<dbReference type="EMBL" id="JMSE01000790">
    <property type="protein sequence ID" value="KDN67611.1"/>
    <property type="molecule type" value="Genomic_DNA"/>
</dbReference>
<organism evidence="4 5">
    <name type="scientific">Colletotrichum sublineola</name>
    <name type="common">Sorghum anthracnose fungus</name>
    <dbReference type="NCBI Taxonomy" id="1173701"/>
    <lineage>
        <taxon>Eukaryota</taxon>
        <taxon>Fungi</taxon>
        <taxon>Dikarya</taxon>
        <taxon>Ascomycota</taxon>
        <taxon>Pezizomycotina</taxon>
        <taxon>Sordariomycetes</taxon>
        <taxon>Hypocreomycetidae</taxon>
        <taxon>Glomerellales</taxon>
        <taxon>Glomerellaceae</taxon>
        <taxon>Colletotrichum</taxon>
        <taxon>Colletotrichum graminicola species complex</taxon>
    </lineage>
</organism>
<dbReference type="PROSITE" id="PS00101">
    <property type="entry name" value="HEXAPEP_TRANSFERASES"/>
    <property type="match status" value="1"/>
</dbReference>
<dbReference type="InterPro" id="IPR001451">
    <property type="entry name" value="Hexapep"/>
</dbReference>
<gene>
    <name evidence="4" type="ORF">CSUB01_04142</name>
</gene>
<dbReference type="PANTHER" id="PTHR23416">
    <property type="entry name" value="SIALIC ACID SYNTHASE-RELATED"/>
    <property type="match status" value="1"/>
</dbReference>
<dbReference type="Pfam" id="PF14602">
    <property type="entry name" value="Hexapep_2"/>
    <property type="match status" value="1"/>
</dbReference>
<accession>A0A066XPF1</accession>
<dbReference type="SMART" id="SM01266">
    <property type="entry name" value="Mac"/>
    <property type="match status" value="1"/>
</dbReference>
<dbReference type="Pfam" id="PF12464">
    <property type="entry name" value="Mac"/>
    <property type="match status" value="1"/>
</dbReference>
<dbReference type="SUPFAM" id="SSF51161">
    <property type="entry name" value="Trimeric LpxA-like enzymes"/>
    <property type="match status" value="1"/>
</dbReference>
<dbReference type="InterPro" id="IPR024688">
    <property type="entry name" value="Mac_dom"/>
</dbReference>
<dbReference type="eggNOG" id="KOG4750">
    <property type="taxonomic scope" value="Eukaryota"/>
</dbReference>
<dbReference type="InterPro" id="IPR018357">
    <property type="entry name" value="Hexapep_transf_CS"/>
</dbReference>
<name>A0A066XPF1_COLSU</name>
<reference evidence="5" key="1">
    <citation type="journal article" date="2014" name="Genome Announc.">
        <title>Draft genome sequence of Colletotrichum sublineola, a destructive pathogen of cultivated sorghum.</title>
        <authorList>
            <person name="Baroncelli R."/>
            <person name="Sanz-Martin J.M."/>
            <person name="Rech G.E."/>
            <person name="Sukno S.A."/>
            <person name="Thon M.R."/>
        </authorList>
    </citation>
    <scope>NUCLEOTIDE SEQUENCE [LARGE SCALE GENOMIC DNA]</scope>
    <source>
        <strain evidence="5">TX430BB</strain>
    </source>
</reference>
<dbReference type="STRING" id="1173701.A0A066XPF1"/>
<dbReference type="Gene3D" id="2.160.10.10">
    <property type="entry name" value="Hexapeptide repeat proteins"/>
    <property type="match status" value="1"/>
</dbReference>
<dbReference type="OrthoDB" id="25818at2759"/>
<comment type="similarity">
    <text evidence="1">Belongs to the transferase hexapeptide repeat family.</text>
</comment>
<keyword evidence="2 4" id="KW-0808">Transferase</keyword>
<dbReference type="GO" id="GO:0008374">
    <property type="term" value="F:O-acyltransferase activity"/>
    <property type="evidence" value="ECO:0007669"/>
    <property type="project" value="TreeGrafter"/>
</dbReference>
<feature type="domain" description="Maltose/galactoside acetyltransferase" evidence="3">
    <location>
        <begin position="12"/>
        <end position="64"/>
    </location>
</feature>
<evidence type="ECO:0000256" key="1">
    <source>
        <dbReference type="ARBA" id="ARBA00007274"/>
    </source>
</evidence>
<dbReference type="Proteomes" id="UP000027238">
    <property type="component" value="Unassembled WGS sequence"/>
</dbReference>
<dbReference type="InterPro" id="IPR051159">
    <property type="entry name" value="Hexapeptide_acetyltransf"/>
</dbReference>
<dbReference type="OMA" id="FYSGTHP"/>